<name>A0A369KLH4_9BACT</name>
<accession>A0A369KLH4</accession>
<dbReference type="EMBL" id="QOVW01000084">
    <property type="protein sequence ID" value="RDB35489.1"/>
    <property type="molecule type" value="Genomic_DNA"/>
</dbReference>
<evidence type="ECO:0000313" key="2">
    <source>
        <dbReference type="Proteomes" id="UP000253934"/>
    </source>
</evidence>
<keyword evidence="2" id="KW-1185">Reference proteome</keyword>
<gene>
    <name evidence="1" type="ORF">DCC88_09965</name>
</gene>
<sequence length="239" mass="28978">MTGYFHEKKLLFQNVNFIFKPITNLNDINLSHAKGGVMLNYFSFLNELNFDEKNFSNWSCIFSQVYLLKEISKKISKLKINWERNSFQIFGGRENDLKNIDFSLKNSFVYVKIINQAIFKEKINWKFTKFLAEEIFYLFSDIHFFCLKILSYKNKKNSRIQKAINDLKKEVIEIYNLIFKIFVCYYYNKSKKHQQFDNFFERALEKIYTFEILSNRTRNLKGFKFVTKIKFYYTSPQKN</sequence>
<reference evidence="1" key="1">
    <citation type="submission" date="2018-04" db="EMBL/GenBank/DDBJ databases">
        <title>Draft genome sequence of the Candidatus Spirobacillus cienkowskii, a pathogen of freshwater Daphnia species, reconstructed from hemolymph metagenomic reads.</title>
        <authorList>
            <person name="Bresciani L."/>
            <person name="Lemos L.N."/>
            <person name="Wale N."/>
            <person name="Lin J.Y."/>
            <person name="Fernandes G.R."/>
            <person name="Duffy M.A."/>
            <person name="Rodrigues J.M."/>
        </authorList>
    </citation>
    <scope>NUCLEOTIDE SEQUENCE [LARGE SCALE GENOMIC DNA]</scope>
    <source>
        <strain evidence="1">Binning01</strain>
    </source>
</reference>
<evidence type="ECO:0000313" key="1">
    <source>
        <dbReference type="EMBL" id="RDB35489.1"/>
    </source>
</evidence>
<dbReference type="Proteomes" id="UP000253934">
    <property type="component" value="Unassembled WGS sequence"/>
</dbReference>
<comment type="caution">
    <text evidence="1">The sequence shown here is derived from an EMBL/GenBank/DDBJ whole genome shotgun (WGS) entry which is preliminary data.</text>
</comment>
<proteinExistence type="predicted"/>
<dbReference type="AlphaFoldDB" id="A0A369KLH4"/>
<protein>
    <submittedName>
        <fullName evidence="1">Uncharacterized protein</fullName>
    </submittedName>
</protein>
<organism evidence="1 2">
    <name type="scientific">Spirobacillus cienkowskii</name>
    <dbReference type="NCBI Taxonomy" id="495820"/>
    <lineage>
        <taxon>Bacteria</taxon>
        <taxon>Pseudomonadati</taxon>
        <taxon>Bdellovibrionota</taxon>
        <taxon>Oligoflexia</taxon>
        <taxon>Silvanigrellales</taxon>
        <taxon>Spirobacillus</taxon>
    </lineage>
</organism>